<dbReference type="Proteomes" id="UP000746751">
    <property type="component" value="Unassembled WGS sequence"/>
</dbReference>
<dbReference type="InterPro" id="IPR010982">
    <property type="entry name" value="Lambda_DNA-bd_dom_sf"/>
</dbReference>
<dbReference type="SMART" id="SM00530">
    <property type="entry name" value="HTH_XRE"/>
    <property type="match status" value="1"/>
</dbReference>
<dbReference type="SUPFAM" id="SSF47413">
    <property type="entry name" value="lambda repressor-like DNA-binding domains"/>
    <property type="match status" value="1"/>
</dbReference>
<evidence type="ECO:0000259" key="3">
    <source>
        <dbReference type="PROSITE" id="PS50943"/>
    </source>
</evidence>
<keyword evidence="2" id="KW-0472">Membrane</keyword>
<dbReference type="GO" id="GO:0003677">
    <property type="term" value="F:DNA binding"/>
    <property type="evidence" value="ECO:0007669"/>
    <property type="project" value="UniProtKB-KW"/>
</dbReference>
<dbReference type="PANTHER" id="PTHR46558">
    <property type="entry name" value="TRACRIPTIONAL REGULATORY PROTEIN-RELATED-RELATED"/>
    <property type="match status" value="1"/>
</dbReference>
<name>A0A921IU93_9ACTN</name>
<dbReference type="AlphaFoldDB" id="A0A921IU93"/>
<proteinExistence type="predicted"/>
<comment type="caution">
    <text evidence="4">The sequence shown here is derived from an EMBL/GenBank/DDBJ whole genome shotgun (WGS) entry which is preliminary data.</text>
</comment>
<dbReference type="InterPro" id="IPR001387">
    <property type="entry name" value="Cro/C1-type_HTH"/>
</dbReference>
<reference evidence="4" key="1">
    <citation type="journal article" date="2021" name="PeerJ">
        <title>Extensive microbial diversity within the chicken gut microbiome revealed by metagenomics and culture.</title>
        <authorList>
            <person name="Gilroy R."/>
            <person name="Ravi A."/>
            <person name="Getino M."/>
            <person name="Pursley I."/>
            <person name="Horton D.L."/>
            <person name="Alikhan N.F."/>
            <person name="Baker D."/>
            <person name="Gharbi K."/>
            <person name="Hall N."/>
            <person name="Watson M."/>
            <person name="Adriaenssens E.M."/>
            <person name="Foster-Nyarko E."/>
            <person name="Jarju S."/>
            <person name="Secka A."/>
            <person name="Antonio M."/>
            <person name="Oren A."/>
            <person name="Chaudhuri R.R."/>
            <person name="La Ragione R."/>
            <person name="Hildebrand F."/>
            <person name="Pallen M.J."/>
        </authorList>
    </citation>
    <scope>NUCLEOTIDE SEQUENCE</scope>
    <source>
        <strain evidence="4">ChiGjej2B2-7701</strain>
    </source>
</reference>
<organism evidence="4 5">
    <name type="scientific">Collinsella ihumii</name>
    <dbReference type="NCBI Taxonomy" id="1720204"/>
    <lineage>
        <taxon>Bacteria</taxon>
        <taxon>Bacillati</taxon>
        <taxon>Actinomycetota</taxon>
        <taxon>Coriobacteriia</taxon>
        <taxon>Coriobacteriales</taxon>
        <taxon>Coriobacteriaceae</taxon>
        <taxon>Collinsella</taxon>
    </lineage>
</organism>
<reference evidence="4" key="2">
    <citation type="submission" date="2021-09" db="EMBL/GenBank/DDBJ databases">
        <authorList>
            <person name="Gilroy R."/>
        </authorList>
    </citation>
    <scope>NUCLEOTIDE SEQUENCE</scope>
    <source>
        <strain evidence="4">ChiGjej2B2-7701</strain>
    </source>
</reference>
<feature type="transmembrane region" description="Helical" evidence="2">
    <location>
        <begin position="87"/>
        <end position="107"/>
    </location>
</feature>
<keyword evidence="1" id="KW-0238">DNA-binding</keyword>
<sequence>MMDTMQIGAQIKRHRGELGLSQDGLAAKVFVSRQTISSWETGKTYPDVQSLLMLSELFGVTVDDLVKGDLETMNKAIDSDIILMKRLSIAILGFLLLMLACLIWLSVQMIAWDWTFAQTMPTALLALSMWGIAMFFAVWTERIKKDRDLITYREIKDFLAGRTVDRSTERGRRVRMIPGWMKIVRTVGLTLLAAAIGAFFGYGGAALVDHLMG</sequence>
<gene>
    <name evidence="4" type="ORF">K8U80_11900</name>
</gene>
<evidence type="ECO:0000313" key="4">
    <source>
        <dbReference type="EMBL" id="HJG32077.1"/>
    </source>
</evidence>
<dbReference type="Gene3D" id="1.10.260.40">
    <property type="entry name" value="lambda repressor-like DNA-binding domains"/>
    <property type="match status" value="1"/>
</dbReference>
<evidence type="ECO:0000313" key="5">
    <source>
        <dbReference type="Proteomes" id="UP000746751"/>
    </source>
</evidence>
<protein>
    <submittedName>
        <fullName evidence="4">Helix-turn-helix domain-containing protein</fullName>
    </submittedName>
</protein>
<evidence type="ECO:0000256" key="1">
    <source>
        <dbReference type="ARBA" id="ARBA00023125"/>
    </source>
</evidence>
<feature type="domain" description="HTH cro/C1-type" evidence="3">
    <location>
        <begin position="11"/>
        <end position="65"/>
    </location>
</feature>
<keyword evidence="2" id="KW-0812">Transmembrane</keyword>
<dbReference type="CDD" id="cd00093">
    <property type="entry name" value="HTH_XRE"/>
    <property type="match status" value="1"/>
</dbReference>
<feature type="transmembrane region" description="Helical" evidence="2">
    <location>
        <begin position="119"/>
        <end position="139"/>
    </location>
</feature>
<evidence type="ECO:0000256" key="2">
    <source>
        <dbReference type="SAM" id="Phobius"/>
    </source>
</evidence>
<dbReference type="PANTHER" id="PTHR46558:SF15">
    <property type="entry name" value="HELIX-TURN-HELIX DOMAIN PROTEIN"/>
    <property type="match status" value="1"/>
</dbReference>
<accession>A0A921IU93</accession>
<dbReference type="EMBL" id="DYVF01000072">
    <property type="protein sequence ID" value="HJG32077.1"/>
    <property type="molecule type" value="Genomic_DNA"/>
</dbReference>
<dbReference type="Pfam" id="PF01381">
    <property type="entry name" value="HTH_3"/>
    <property type="match status" value="1"/>
</dbReference>
<keyword evidence="2" id="KW-1133">Transmembrane helix</keyword>
<dbReference type="PROSITE" id="PS50943">
    <property type="entry name" value="HTH_CROC1"/>
    <property type="match status" value="1"/>
</dbReference>
<feature type="transmembrane region" description="Helical" evidence="2">
    <location>
        <begin position="183"/>
        <end position="208"/>
    </location>
</feature>